<comment type="caution">
    <text evidence="2">The sequence shown here is derived from an EMBL/GenBank/DDBJ whole genome shotgun (WGS) entry which is preliminary data.</text>
</comment>
<feature type="region of interest" description="Disordered" evidence="1">
    <location>
        <begin position="63"/>
        <end position="84"/>
    </location>
</feature>
<organism evidence="2 3">
    <name type="scientific">Lentinula lateritia</name>
    <dbReference type="NCBI Taxonomy" id="40482"/>
    <lineage>
        <taxon>Eukaryota</taxon>
        <taxon>Fungi</taxon>
        <taxon>Dikarya</taxon>
        <taxon>Basidiomycota</taxon>
        <taxon>Agaricomycotina</taxon>
        <taxon>Agaricomycetes</taxon>
        <taxon>Agaricomycetidae</taxon>
        <taxon>Agaricales</taxon>
        <taxon>Marasmiineae</taxon>
        <taxon>Omphalotaceae</taxon>
        <taxon>Lentinula</taxon>
    </lineage>
</organism>
<protein>
    <submittedName>
        <fullName evidence="2">Uncharacterized protein</fullName>
    </submittedName>
</protein>
<name>A0ABQ8VYE5_9AGAR</name>
<keyword evidence="3" id="KW-1185">Reference proteome</keyword>
<dbReference type="Proteomes" id="UP001150217">
    <property type="component" value="Unassembled WGS sequence"/>
</dbReference>
<dbReference type="EMBL" id="JANVFT010000002">
    <property type="protein sequence ID" value="KAJ4501339.1"/>
    <property type="molecule type" value="Genomic_DNA"/>
</dbReference>
<evidence type="ECO:0000313" key="3">
    <source>
        <dbReference type="Proteomes" id="UP001150217"/>
    </source>
</evidence>
<sequence>MFSTLPSPLISYTPSPSLPVLIPSPFPILLSSAWRYLLLPGVHTFPYERTKIRRFLAFAPHPRQTTSESPIEIPNTPFARDSRI</sequence>
<proteinExistence type="predicted"/>
<evidence type="ECO:0000256" key="1">
    <source>
        <dbReference type="SAM" id="MobiDB-lite"/>
    </source>
</evidence>
<evidence type="ECO:0000313" key="2">
    <source>
        <dbReference type="EMBL" id="KAJ4501339.1"/>
    </source>
</evidence>
<accession>A0ABQ8VYE5</accession>
<reference evidence="2" key="1">
    <citation type="submission" date="2022-08" db="EMBL/GenBank/DDBJ databases">
        <title>A Global Phylogenomic Analysis of the Shiitake Genus Lentinula.</title>
        <authorList>
            <consortium name="DOE Joint Genome Institute"/>
            <person name="Sierra-Patev S."/>
            <person name="Min B."/>
            <person name="Naranjo-Ortiz M."/>
            <person name="Looney B."/>
            <person name="Konkel Z."/>
            <person name="Slot J.C."/>
            <person name="Sakamoto Y."/>
            <person name="Steenwyk J.L."/>
            <person name="Rokas A."/>
            <person name="Carro J."/>
            <person name="Camarero S."/>
            <person name="Ferreira P."/>
            <person name="Molpeceres G."/>
            <person name="Ruiz-Duenas F.J."/>
            <person name="Serrano A."/>
            <person name="Henrissat B."/>
            <person name="Drula E."/>
            <person name="Hughes K.W."/>
            <person name="Mata J.L."/>
            <person name="Ishikawa N.K."/>
            <person name="Vargas-Isla R."/>
            <person name="Ushijima S."/>
            <person name="Smith C.A."/>
            <person name="Ahrendt S."/>
            <person name="Andreopoulos W."/>
            <person name="He G."/>
            <person name="Labutti K."/>
            <person name="Lipzen A."/>
            <person name="Ng V."/>
            <person name="Riley R."/>
            <person name="Sandor L."/>
            <person name="Barry K."/>
            <person name="Martinez A.T."/>
            <person name="Xiao Y."/>
            <person name="Gibbons J.G."/>
            <person name="Terashima K."/>
            <person name="Grigoriev I.V."/>
            <person name="Hibbett D.S."/>
        </authorList>
    </citation>
    <scope>NUCLEOTIDE SEQUENCE</scope>
    <source>
        <strain evidence="2">RHP3577 ss4</strain>
    </source>
</reference>
<gene>
    <name evidence="2" type="ORF">C8R41DRAFT_913355</name>
</gene>